<evidence type="ECO:0000256" key="1">
    <source>
        <dbReference type="SAM" id="MobiDB-lite"/>
    </source>
</evidence>
<dbReference type="NCBIfam" id="NF033547">
    <property type="entry name" value="transpos_IS1595"/>
    <property type="match status" value="1"/>
</dbReference>
<reference evidence="3 4" key="1">
    <citation type="submission" date="2019-09" db="EMBL/GenBank/DDBJ databases">
        <authorList>
            <person name="Cremers G."/>
        </authorList>
    </citation>
    <scope>NUCLEOTIDE SEQUENCE [LARGE SCALE GENOMIC DNA]</scope>
    <source>
        <strain evidence="3">4A</strain>
    </source>
</reference>
<dbReference type="InterPro" id="IPR024445">
    <property type="entry name" value="Tnp_ISXO2-like"/>
</dbReference>
<feature type="region of interest" description="Disordered" evidence="1">
    <location>
        <begin position="112"/>
        <end position="139"/>
    </location>
</feature>
<feature type="domain" description="ISXO2-like transposase" evidence="2">
    <location>
        <begin position="97"/>
        <end position="258"/>
    </location>
</feature>
<organism evidence="3 4">
    <name type="scientific">Methylacidimicrobium tartarophylax</name>
    <dbReference type="NCBI Taxonomy" id="1041768"/>
    <lineage>
        <taxon>Bacteria</taxon>
        <taxon>Pseudomonadati</taxon>
        <taxon>Verrucomicrobiota</taxon>
        <taxon>Methylacidimicrobium</taxon>
    </lineage>
</organism>
<accession>A0A5E6MBC5</accession>
<dbReference type="SMART" id="SM01126">
    <property type="entry name" value="DDE_Tnp_IS1595"/>
    <property type="match status" value="1"/>
</dbReference>
<proteinExistence type="predicted"/>
<evidence type="ECO:0000259" key="2">
    <source>
        <dbReference type="SMART" id="SM01126"/>
    </source>
</evidence>
<dbReference type="EMBL" id="CABFVA020000066">
    <property type="protein sequence ID" value="VVM06479.1"/>
    <property type="molecule type" value="Genomic_DNA"/>
</dbReference>
<name>A0A5E6MBC5_9BACT</name>
<dbReference type="AlphaFoldDB" id="A0A5E6MBC5"/>
<sequence>MVPCAPQCGLVGRAWWISSKKFWCCSSCNEHFSVTAGTPMHRTHLSLLTWAQAIYRIVAFSKGNSDSKLSEMLGISYPSAWYLGHRVRAMMAEANPLLAGVVELDEMYAGAPSRKRAKSSRASEECQTPPANPKGRGTKRSLLRIAAERGGKVAARVIPTHGKAPIAEALEGKLAPDAVVMTDGRPAYKPLGTERTHLYVIHSDREYARIDAATGHRGHVNRVESFNSFLRRAVLGVWHQIRAKHLGRYAAETAFRWNRKTQSTVARMAERVRDGEGRLLCYVLLTAKTTA</sequence>
<evidence type="ECO:0000313" key="4">
    <source>
        <dbReference type="Proteomes" id="UP000334923"/>
    </source>
</evidence>
<evidence type="ECO:0000313" key="3">
    <source>
        <dbReference type="EMBL" id="VVM06479.1"/>
    </source>
</evidence>
<dbReference type="RefSeq" id="WP_246186561.1">
    <property type="nucleotide sequence ID" value="NZ_CABFVA020000066.1"/>
</dbReference>
<dbReference type="Pfam" id="PF12762">
    <property type="entry name" value="DDE_Tnp_IS1595"/>
    <property type="match status" value="1"/>
</dbReference>
<protein>
    <recommendedName>
        <fullName evidence="2">ISXO2-like transposase domain-containing protein</fullName>
    </recommendedName>
</protein>
<gene>
    <name evidence="3" type="ORF">MAMT_01220</name>
</gene>
<dbReference type="Proteomes" id="UP000334923">
    <property type="component" value="Unassembled WGS sequence"/>
</dbReference>
<keyword evidence="4" id="KW-1185">Reference proteome</keyword>